<dbReference type="STRING" id="947166.A0A1D1VLN1"/>
<dbReference type="InterPro" id="IPR020472">
    <property type="entry name" value="WD40_PAC1"/>
</dbReference>
<feature type="repeat" description="WD" evidence="6">
    <location>
        <begin position="191"/>
        <end position="237"/>
    </location>
</feature>
<dbReference type="FunFam" id="2.130.10.10:FF:000092">
    <property type="entry name" value="notchless protein homolog"/>
    <property type="match status" value="1"/>
</dbReference>
<keyword evidence="3" id="KW-0677">Repeat</keyword>
<dbReference type="GO" id="GO:0007219">
    <property type="term" value="P:Notch signaling pathway"/>
    <property type="evidence" value="ECO:0007669"/>
    <property type="project" value="TreeGrafter"/>
</dbReference>
<gene>
    <name evidence="8" type="primary">RvY_13076-1</name>
    <name evidence="8" type="synonym">RvY_13076.1</name>
    <name evidence="8" type="ORF">RvY_13076</name>
</gene>
<name>A0A1D1VLN1_RAMVA</name>
<dbReference type="SUPFAM" id="SSF50978">
    <property type="entry name" value="WD40 repeat-like"/>
    <property type="match status" value="1"/>
</dbReference>
<evidence type="ECO:0000256" key="5">
    <source>
        <dbReference type="ARBA" id="ARBA00061016"/>
    </source>
</evidence>
<dbReference type="PANTHER" id="PTHR19848">
    <property type="entry name" value="WD40 REPEAT PROTEIN"/>
    <property type="match status" value="1"/>
</dbReference>
<feature type="repeat" description="WD" evidence="6">
    <location>
        <begin position="407"/>
        <end position="448"/>
    </location>
</feature>
<feature type="repeat" description="WD" evidence="6">
    <location>
        <begin position="365"/>
        <end position="406"/>
    </location>
</feature>
<evidence type="ECO:0000256" key="1">
    <source>
        <dbReference type="ARBA" id="ARBA00004604"/>
    </source>
</evidence>
<feature type="domain" description="NLE" evidence="7">
    <location>
        <begin position="13"/>
        <end position="72"/>
    </location>
</feature>
<keyword evidence="4" id="KW-0539">Nucleus</keyword>
<dbReference type="PRINTS" id="PR00319">
    <property type="entry name" value="GPROTEINB"/>
</dbReference>
<comment type="subcellular location">
    <subcellularLocation>
        <location evidence="1">Nucleus</location>
        <location evidence="1">Nucleolus</location>
    </subcellularLocation>
</comment>
<dbReference type="InterPro" id="IPR001632">
    <property type="entry name" value="WD40_G-protein_beta-like"/>
</dbReference>
<dbReference type="PROSITE" id="PS50082">
    <property type="entry name" value="WD_REPEATS_2"/>
    <property type="match status" value="7"/>
</dbReference>
<evidence type="ECO:0000256" key="4">
    <source>
        <dbReference type="ARBA" id="ARBA00023242"/>
    </source>
</evidence>
<dbReference type="CDD" id="cd00200">
    <property type="entry name" value="WD40"/>
    <property type="match status" value="1"/>
</dbReference>
<dbReference type="PROSITE" id="PS00678">
    <property type="entry name" value="WD_REPEATS_1"/>
    <property type="match status" value="2"/>
</dbReference>
<evidence type="ECO:0000256" key="3">
    <source>
        <dbReference type="ARBA" id="ARBA00022737"/>
    </source>
</evidence>
<dbReference type="EMBL" id="BDGG01000008">
    <property type="protein sequence ID" value="GAV02520.1"/>
    <property type="molecule type" value="Genomic_DNA"/>
</dbReference>
<dbReference type="SMART" id="SM00320">
    <property type="entry name" value="WD40"/>
    <property type="match status" value="8"/>
</dbReference>
<dbReference type="Gene3D" id="2.130.10.10">
    <property type="entry name" value="YVTN repeat-like/Quinoprotein amine dehydrogenase"/>
    <property type="match status" value="1"/>
</dbReference>
<dbReference type="GO" id="GO:0005730">
    <property type="term" value="C:nucleolus"/>
    <property type="evidence" value="ECO:0007669"/>
    <property type="project" value="UniProtKB-SubCell"/>
</dbReference>
<evidence type="ECO:0000313" key="9">
    <source>
        <dbReference type="Proteomes" id="UP000186922"/>
    </source>
</evidence>
<dbReference type="OrthoDB" id="10267436at2759"/>
<keyword evidence="2 6" id="KW-0853">WD repeat</keyword>
<dbReference type="Pfam" id="PF00400">
    <property type="entry name" value="WD40"/>
    <property type="match status" value="7"/>
</dbReference>
<dbReference type="GO" id="GO:0000027">
    <property type="term" value="P:ribosomal large subunit assembly"/>
    <property type="evidence" value="ECO:0007669"/>
    <property type="project" value="TreeGrafter"/>
</dbReference>
<feature type="repeat" description="WD" evidence="6">
    <location>
        <begin position="238"/>
        <end position="278"/>
    </location>
</feature>
<dbReference type="Pfam" id="PF08154">
    <property type="entry name" value="NLE"/>
    <property type="match status" value="1"/>
</dbReference>
<dbReference type="InterPro" id="IPR001680">
    <property type="entry name" value="WD40_rpt"/>
</dbReference>
<protein>
    <recommendedName>
        <fullName evidence="7">NLE domain-containing protein</fullName>
    </recommendedName>
</protein>
<feature type="repeat" description="WD" evidence="6">
    <location>
        <begin position="148"/>
        <end position="189"/>
    </location>
</feature>
<dbReference type="Proteomes" id="UP000186922">
    <property type="component" value="Unassembled WGS sequence"/>
</dbReference>
<dbReference type="InterPro" id="IPR012972">
    <property type="entry name" value="NLE"/>
</dbReference>
<accession>A0A1D1VLN1</accession>
<evidence type="ECO:0000256" key="6">
    <source>
        <dbReference type="PROSITE-ProRule" id="PRU00221"/>
    </source>
</evidence>
<evidence type="ECO:0000313" key="8">
    <source>
        <dbReference type="EMBL" id="GAV02520.1"/>
    </source>
</evidence>
<comment type="similarity">
    <text evidence="5">Belongs to the NLE1/RSA4 family.</text>
</comment>
<organism evidence="8 9">
    <name type="scientific">Ramazzottius varieornatus</name>
    <name type="common">Water bear</name>
    <name type="synonym">Tardigrade</name>
    <dbReference type="NCBI Taxonomy" id="947166"/>
    <lineage>
        <taxon>Eukaryota</taxon>
        <taxon>Metazoa</taxon>
        <taxon>Ecdysozoa</taxon>
        <taxon>Tardigrada</taxon>
        <taxon>Eutardigrada</taxon>
        <taxon>Parachela</taxon>
        <taxon>Hypsibioidea</taxon>
        <taxon>Ramazzottiidae</taxon>
        <taxon>Ramazzottius</taxon>
    </lineage>
</organism>
<proteinExistence type="inferred from homology"/>
<keyword evidence="9" id="KW-1185">Reference proteome</keyword>
<dbReference type="AlphaFoldDB" id="A0A1D1VLN1"/>
<dbReference type="PRINTS" id="PR00320">
    <property type="entry name" value="GPROTEINBRPT"/>
</dbReference>
<feature type="repeat" description="WD" evidence="6">
    <location>
        <begin position="106"/>
        <end position="147"/>
    </location>
</feature>
<evidence type="ECO:0000256" key="2">
    <source>
        <dbReference type="ARBA" id="ARBA00022574"/>
    </source>
</evidence>
<sequence length="482" mass="53477">MEVDSPSVQRKALIQLKSDQGDDLGAPLDVPFDISTRDLQEICNLLLGQQEEPLPYSFYVDNTEVLKKLSDAIDFEKANAEKCLEIVYQPQAVFRVRAVTRCTSTMEGHGEAVISTQFSPDGGYLASGSGDTTVRLWDVNTETPQFTCKGHRNWILAISWSADGKKLASGCKDGKICLWDPSTGKQIGKTLTGHLQWITWLCWEPLHMNGHCRLLASSSKDTTIRIWDTVLQQSLRSLSGHTQSVTCLRWGGVGLIYSCSQDRTLKVWRASDGVLCRTLTGHGHWINSLALNTDYVMRTGPFDPKDADTAGISQTGTSEELQKSALVRYESFRKSAGAERLVSGSDDFTMFLWNIETDKKPIERMTGHQATVSQVCFSPNGLVIASGSFDHSVKLWNGITGKFIASLRGHVQRVYQIAWSADSRLLVSGSQDSTLKLWEVKTRRLTVDLPGHADDVYAVDWSPDGQRVVSGGKDKVLKIWKK</sequence>
<comment type="caution">
    <text evidence="8">The sequence shown here is derived from an EMBL/GenBank/DDBJ whole genome shotgun (WGS) entry which is preliminary data.</text>
</comment>
<dbReference type="PANTHER" id="PTHR19848:SF0">
    <property type="entry name" value="NOTCHLESS PROTEIN HOMOLOG 1"/>
    <property type="match status" value="1"/>
</dbReference>
<feature type="repeat" description="WD" evidence="6">
    <location>
        <begin position="449"/>
        <end position="482"/>
    </location>
</feature>
<reference evidence="8 9" key="1">
    <citation type="journal article" date="2016" name="Nat. Commun.">
        <title>Extremotolerant tardigrade genome and improved radiotolerance of human cultured cells by tardigrade-unique protein.</title>
        <authorList>
            <person name="Hashimoto T."/>
            <person name="Horikawa D.D."/>
            <person name="Saito Y."/>
            <person name="Kuwahara H."/>
            <person name="Kozuka-Hata H."/>
            <person name="Shin-I T."/>
            <person name="Minakuchi Y."/>
            <person name="Ohishi K."/>
            <person name="Motoyama A."/>
            <person name="Aizu T."/>
            <person name="Enomoto A."/>
            <person name="Kondo K."/>
            <person name="Tanaka S."/>
            <person name="Hara Y."/>
            <person name="Koshikawa S."/>
            <person name="Sagara H."/>
            <person name="Miura T."/>
            <person name="Yokobori S."/>
            <person name="Miyagawa K."/>
            <person name="Suzuki Y."/>
            <person name="Kubo T."/>
            <person name="Oyama M."/>
            <person name="Kohara Y."/>
            <person name="Fujiyama A."/>
            <person name="Arakawa K."/>
            <person name="Katayama T."/>
            <person name="Toyoda A."/>
            <person name="Kunieda T."/>
        </authorList>
    </citation>
    <scope>NUCLEOTIDE SEQUENCE [LARGE SCALE GENOMIC DNA]</scope>
    <source>
        <strain evidence="8 9">YOKOZUNA-1</strain>
    </source>
</reference>
<dbReference type="PROSITE" id="PS50294">
    <property type="entry name" value="WD_REPEATS_REGION"/>
    <property type="match status" value="5"/>
</dbReference>
<evidence type="ECO:0000259" key="7">
    <source>
        <dbReference type="Pfam" id="PF08154"/>
    </source>
</evidence>
<dbReference type="InterPro" id="IPR019775">
    <property type="entry name" value="WD40_repeat_CS"/>
</dbReference>
<dbReference type="InterPro" id="IPR015943">
    <property type="entry name" value="WD40/YVTN_repeat-like_dom_sf"/>
</dbReference>
<dbReference type="InterPro" id="IPR036322">
    <property type="entry name" value="WD40_repeat_dom_sf"/>
</dbReference>